<evidence type="ECO:0000313" key="1">
    <source>
        <dbReference type="EMBL" id="CEM30559.1"/>
    </source>
</evidence>
<keyword evidence="2" id="KW-1185">Reference proteome</keyword>
<evidence type="ECO:0000313" key="2">
    <source>
        <dbReference type="Proteomes" id="UP000041254"/>
    </source>
</evidence>
<gene>
    <name evidence="1" type="ORF">Vbra_18135</name>
</gene>
<organism evidence="1 2">
    <name type="scientific">Vitrella brassicaformis (strain CCMP3155)</name>
    <dbReference type="NCBI Taxonomy" id="1169540"/>
    <lineage>
        <taxon>Eukaryota</taxon>
        <taxon>Sar</taxon>
        <taxon>Alveolata</taxon>
        <taxon>Colpodellida</taxon>
        <taxon>Vitrellaceae</taxon>
        <taxon>Vitrella</taxon>
    </lineage>
</organism>
<name>A0A0G4GKN6_VITBC</name>
<dbReference type="VEuPathDB" id="CryptoDB:Vbra_18135"/>
<sequence>MRKGSREPLLLSQGDLDLLAADLLSADPRTFAAAARKVTHAYIAGRLSREQCRDLLRRLLIDKDARRHLLLLLLLDDGNREIQLAVADLLLFLTVEIDPALGALQPSQLVDVAAVVVDLVGWRQAAEGGSSCYGPGESLYVKYILEADAAVDVVTYVRLRLLTSVLEALRDAAPQEGARLRDSLLAGH</sequence>
<dbReference type="PhylomeDB" id="A0A0G4GKN6"/>
<dbReference type="InParanoid" id="A0A0G4GKN6"/>
<protein>
    <submittedName>
        <fullName evidence="1">Uncharacterized protein</fullName>
    </submittedName>
</protein>
<proteinExistence type="predicted"/>
<dbReference type="AlphaFoldDB" id="A0A0G4GKN6"/>
<dbReference type="EMBL" id="CDMY01000698">
    <property type="protein sequence ID" value="CEM30559.1"/>
    <property type="molecule type" value="Genomic_DNA"/>
</dbReference>
<accession>A0A0G4GKN6</accession>
<dbReference type="Proteomes" id="UP000041254">
    <property type="component" value="Unassembled WGS sequence"/>
</dbReference>
<reference evidence="1 2" key="1">
    <citation type="submission" date="2014-11" db="EMBL/GenBank/DDBJ databases">
        <authorList>
            <person name="Zhu J."/>
            <person name="Qi W."/>
            <person name="Song R."/>
        </authorList>
    </citation>
    <scope>NUCLEOTIDE SEQUENCE [LARGE SCALE GENOMIC DNA]</scope>
</reference>